<dbReference type="AlphaFoldDB" id="A0A917ET33"/>
<accession>A0A917ET33</accession>
<reference evidence="1" key="1">
    <citation type="journal article" date="2014" name="Int. J. Syst. Evol. Microbiol.">
        <title>Complete genome sequence of Corynebacterium casei LMG S-19264T (=DSM 44701T), isolated from a smear-ripened cheese.</title>
        <authorList>
            <consortium name="US DOE Joint Genome Institute (JGI-PGF)"/>
            <person name="Walter F."/>
            <person name="Albersmeier A."/>
            <person name="Kalinowski J."/>
            <person name="Ruckert C."/>
        </authorList>
    </citation>
    <scope>NUCLEOTIDE SEQUENCE</scope>
    <source>
        <strain evidence="1">CGMCC 1.12153</strain>
    </source>
</reference>
<proteinExistence type="predicted"/>
<protein>
    <submittedName>
        <fullName evidence="1">Uncharacterized protein</fullName>
    </submittedName>
</protein>
<reference evidence="1" key="2">
    <citation type="submission" date="2020-09" db="EMBL/GenBank/DDBJ databases">
        <authorList>
            <person name="Sun Q."/>
            <person name="Zhou Y."/>
        </authorList>
    </citation>
    <scope>NUCLEOTIDE SEQUENCE</scope>
    <source>
        <strain evidence="1">CGMCC 1.12153</strain>
    </source>
</reference>
<evidence type="ECO:0000313" key="1">
    <source>
        <dbReference type="EMBL" id="GGF11863.1"/>
    </source>
</evidence>
<dbReference type="EMBL" id="BMEL01000001">
    <property type="protein sequence ID" value="GGF11863.1"/>
    <property type="molecule type" value="Genomic_DNA"/>
</dbReference>
<sequence length="57" mass="6614">MSVQIGKRDKKSIIILLWMILEVQKTRMLRGDSSGICKNVIVNYFYYISNDFPDSNA</sequence>
<comment type="caution">
    <text evidence="1">The sequence shown here is derived from an EMBL/GenBank/DDBJ whole genome shotgun (WGS) entry which is preliminary data.</text>
</comment>
<gene>
    <name evidence="1" type="ORF">GCM10010954_08150</name>
</gene>
<name>A0A917ET33_HALAA</name>
<organism evidence="1 2">
    <name type="scientific">Halobacillus andaensis</name>
    <dbReference type="NCBI Taxonomy" id="1176239"/>
    <lineage>
        <taxon>Bacteria</taxon>
        <taxon>Bacillati</taxon>
        <taxon>Bacillota</taxon>
        <taxon>Bacilli</taxon>
        <taxon>Bacillales</taxon>
        <taxon>Bacillaceae</taxon>
        <taxon>Halobacillus</taxon>
    </lineage>
</organism>
<evidence type="ECO:0000313" key="2">
    <source>
        <dbReference type="Proteomes" id="UP000660110"/>
    </source>
</evidence>
<keyword evidence="2" id="KW-1185">Reference proteome</keyword>
<dbReference type="Proteomes" id="UP000660110">
    <property type="component" value="Unassembled WGS sequence"/>
</dbReference>